<name>A0A3R8L100_9FIRM</name>
<dbReference type="PANTHER" id="PTHR43649:SF33">
    <property type="entry name" value="POLYGALACTURONAN_RHAMNOGALACTURONAN-BINDING PROTEIN YTCQ"/>
    <property type="match status" value="1"/>
</dbReference>
<feature type="chain" id="PRO_5018774943" evidence="8">
    <location>
        <begin position="29"/>
        <end position="593"/>
    </location>
</feature>
<keyword evidence="2" id="KW-0813">Transport</keyword>
<dbReference type="PANTHER" id="PTHR43649">
    <property type="entry name" value="ARABINOSE-BINDING PROTEIN-RELATED"/>
    <property type="match status" value="1"/>
</dbReference>
<evidence type="ECO:0000313" key="10">
    <source>
        <dbReference type="Proteomes" id="UP000274920"/>
    </source>
</evidence>
<dbReference type="Pfam" id="PF13416">
    <property type="entry name" value="SBP_bac_8"/>
    <property type="match status" value="1"/>
</dbReference>
<dbReference type="PROSITE" id="PS51257">
    <property type="entry name" value="PROKAR_LIPOPROTEIN"/>
    <property type="match status" value="1"/>
</dbReference>
<evidence type="ECO:0000256" key="6">
    <source>
        <dbReference type="ARBA" id="ARBA00023139"/>
    </source>
</evidence>
<comment type="caution">
    <text evidence="9">The sequence shown here is derived from an EMBL/GenBank/DDBJ whole genome shotgun (WGS) entry which is preliminary data.</text>
</comment>
<organism evidence="9 10">
    <name type="scientific">Schaedlerella arabinosiphila</name>
    <dbReference type="NCBI Taxonomy" id="2044587"/>
    <lineage>
        <taxon>Bacteria</taxon>
        <taxon>Bacillati</taxon>
        <taxon>Bacillota</taxon>
        <taxon>Clostridia</taxon>
        <taxon>Lachnospirales</taxon>
        <taxon>Lachnospiraceae</taxon>
        <taxon>Schaedlerella</taxon>
    </lineage>
</organism>
<dbReference type="RefSeq" id="WP_125128113.1">
    <property type="nucleotide sequence ID" value="NZ_RHJS01000002.1"/>
</dbReference>
<dbReference type="Gene3D" id="3.40.190.10">
    <property type="entry name" value="Periplasmic binding protein-like II"/>
    <property type="match status" value="2"/>
</dbReference>
<comment type="similarity">
    <text evidence="1">Belongs to the bacterial solute-binding protein 1 family.</text>
</comment>
<evidence type="ECO:0000256" key="1">
    <source>
        <dbReference type="ARBA" id="ARBA00008520"/>
    </source>
</evidence>
<dbReference type="AlphaFoldDB" id="A0A3R8L100"/>
<dbReference type="GO" id="GO:0055085">
    <property type="term" value="P:transmembrane transport"/>
    <property type="evidence" value="ECO:0007669"/>
    <property type="project" value="InterPro"/>
</dbReference>
<evidence type="ECO:0000256" key="5">
    <source>
        <dbReference type="ARBA" id="ARBA00023136"/>
    </source>
</evidence>
<sequence length="593" mass="65444">MSSKVLRRLSLSAAAVLLLSGCAVSEKAPDREEESDALTFCAWNGYENFLELAAQNCPDIELEFSNYAGANRTGYSWVQMRADDIPDIFITSQILDEDLAEERLVDLSSYDFLNGFSTSILDQVAIDGGVYLLPVTNVLYGIYYNQTLMEENNWEVPADFAELETLCAQIRQSGMTPGLIGTHLTGNTFSAVFNLAKTGWLTTPAGVNWEQDFLNGDASAAGHWEETMDYVQKYLDIGMFCTDPEDRINPELILDEMGNRRAMFCTMVQSVNITELPNGDKLGMMPYIGEDGSKNIYMYSPSSYIGISSRLTEPGNEKKLENAVRLLALLYSPEGQEAFLNEETPCVLSVLESADIGEDSMIYDAHEALREGRAFPMTYVHWENVLSDMGQAYKDWFRGEGGMDGAGCIARMDELQQGVLHNTEVIDFSESTGDFTLEETAALVGKALGSAVDADAVLLPVGGEYKKGVDLRYGITGKLYVGKINAEVLSTLLPAFDGEYAAAEMTGGQISELARAGFEQAGDHDPSPYLLVTRGDKELEEDQTYRVAFLMQGYTEEAAEAYGIRPEKGSLRTFLRKWLEEQKTVSPGGNPWE</sequence>
<evidence type="ECO:0000256" key="3">
    <source>
        <dbReference type="ARBA" id="ARBA00022475"/>
    </source>
</evidence>
<keyword evidence="6" id="KW-0564">Palmitate</keyword>
<dbReference type="PROSITE" id="PS01037">
    <property type="entry name" value="SBP_BACTERIAL_1"/>
    <property type="match status" value="1"/>
</dbReference>
<keyword evidence="4 8" id="KW-0732">Signal</keyword>
<protein>
    <submittedName>
        <fullName evidence="9">Extracellular solute-binding protein</fullName>
    </submittedName>
</protein>
<feature type="signal peptide" evidence="8">
    <location>
        <begin position="1"/>
        <end position="28"/>
    </location>
</feature>
<evidence type="ECO:0000256" key="4">
    <source>
        <dbReference type="ARBA" id="ARBA00022729"/>
    </source>
</evidence>
<keyword evidence="3" id="KW-1003">Cell membrane</keyword>
<gene>
    <name evidence="9" type="ORF">EBB54_15815</name>
</gene>
<proteinExistence type="inferred from homology"/>
<keyword evidence="7" id="KW-0449">Lipoprotein</keyword>
<dbReference type="SUPFAM" id="SSF53850">
    <property type="entry name" value="Periplasmic binding protein-like II"/>
    <property type="match status" value="1"/>
</dbReference>
<evidence type="ECO:0000256" key="8">
    <source>
        <dbReference type="SAM" id="SignalP"/>
    </source>
</evidence>
<keyword evidence="10" id="KW-1185">Reference proteome</keyword>
<dbReference type="InterPro" id="IPR006059">
    <property type="entry name" value="SBP"/>
</dbReference>
<reference evidence="9" key="1">
    <citation type="submission" date="2018-10" db="EMBL/GenBank/DDBJ databases">
        <title>Schaedlerella arabinophila gen. nov. sp. nov., isolated from the mouse intestinal tract and comparative analysis with the genome of the closely related altered Schaedler flora strain ASF502.</title>
        <authorList>
            <person name="Miyake S."/>
            <person name="Soh M."/>
            <person name="Seedorf H."/>
        </authorList>
    </citation>
    <scope>NUCLEOTIDE SEQUENCE [LARGE SCALE GENOMIC DNA]</scope>
    <source>
        <strain evidence="9">DSM 106076</strain>
    </source>
</reference>
<accession>A0A3R8L100</accession>
<keyword evidence="5" id="KW-0472">Membrane</keyword>
<dbReference type="EMBL" id="RHJS01000002">
    <property type="protein sequence ID" value="RRK32661.1"/>
    <property type="molecule type" value="Genomic_DNA"/>
</dbReference>
<dbReference type="InterPro" id="IPR050490">
    <property type="entry name" value="Bact_solute-bd_prot1"/>
</dbReference>
<dbReference type="InterPro" id="IPR006061">
    <property type="entry name" value="SBP_1_CS"/>
</dbReference>
<evidence type="ECO:0000313" key="9">
    <source>
        <dbReference type="EMBL" id="RRK32661.1"/>
    </source>
</evidence>
<evidence type="ECO:0000256" key="7">
    <source>
        <dbReference type="ARBA" id="ARBA00023288"/>
    </source>
</evidence>
<dbReference type="Proteomes" id="UP000274920">
    <property type="component" value="Unassembled WGS sequence"/>
</dbReference>
<evidence type="ECO:0000256" key="2">
    <source>
        <dbReference type="ARBA" id="ARBA00022448"/>
    </source>
</evidence>